<evidence type="ECO:0000259" key="2">
    <source>
        <dbReference type="Pfam" id="PF03795"/>
    </source>
</evidence>
<dbReference type="PANTHER" id="PTHR35174">
    <property type="entry name" value="BLL7171 PROTEIN-RELATED"/>
    <property type="match status" value="1"/>
</dbReference>
<comment type="similarity">
    <text evidence="1">Belongs to the YciI family.</text>
</comment>
<dbReference type="PANTHER" id="PTHR35174:SF4">
    <property type="entry name" value="BLL7163 PROTEIN"/>
    <property type="match status" value="1"/>
</dbReference>
<accession>A0ABN6MZT4</accession>
<protein>
    <recommendedName>
        <fullName evidence="2">YCII-related domain-containing protein</fullName>
    </recommendedName>
</protein>
<name>A0ABN6MZT4_9BACT</name>
<organism evidence="3 4">
    <name type="scientific">Anaeromyxobacter oryzae</name>
    <dbReference type="NCBI Taxonomy" id="2918170"/>
    <lineage>
        <taxon>Bacteria</taxon>
        <taxon>Pseudomonadati</taxon>
        <taxon>Myxococcota</taxon>
        <taxon>Myxococcia</taxon>
        <taxon>Myxococcales</taxon>
        <taxon>Cystobacterineae</taxon>
        <taxon>Anaeromyxobacteraceae</taxon>
        <taxon>Anaeromyxobacter</taxon>
    </lineage>
</organism>
<dbReference type="InterPro" id="IPR005545">
    <property type="entry name" value="YCII"/>
</dbReference>
<evidence type="ECO:0000256" key="1">
    <source>
        <dbReference type="ARBA" id="ARBA00007689"/>
    </source>
</evidence>
<gene>
    <name evidence="3" type="ORF">AMOR_40640</name>
</gene>
<reference evidence="4" key="1">
    <citation type="journal article" date="2022" name="Int. J. Syst. Evol. Microbiol.">
        <title>Anaeromyxobacter oryzae sp. nov., Anaeromyxobacter diazotrophicus sp. nov. and Anaeromyxobacter paludicola sp. nov., isolated from paddy soils.</title>
        <authorList>
            <person name="Itoh H."/>
            <person name="Xu Z."/>
            <person name="Mise K."/>
            <person name="Masuda Y."/>
            <person name="Ushijima N."/>
            <person name="Hayakawa C."/>
            <person name="Shiratori Y."/>
            <person name="Senoo K."/>
        </authorList>
    </citation>
    <scope>NUCLEOTIDE SEQUENCE [LARGE SCALE GENOMIC DNA]</scope>
    <source>
        <strain evidence="4">Red232</strain>
    </source>
</reference>
<proteinExistence type="inferred from homology"/>
<evidence type="ECO:0000313" key="4">
    <source>
        <dbReference type="Proteomes" id="UP001162891"/>
    </source>
</evidence>
<dbReference type="Pfam" id="PF03795">
    <property type="entry name" value="YCII"/>
    <property type="match status" value="1"/>
</dbReference>
<dbReference type="Proteomes" id="UP001162891">
    <property type="component" value="Chromosome"/>
</dbReference>
<dbReference type="Gene3D" id="3.30.70.1060">
    <property type="entry name" value="Dimeric alpha+beta barrel"/>
    <property type="match status" value="1"/>
</dbReference>
<feature type="domain" description="YCII-related" evidence="2">
    <location>
        <begin position="1"/>
        <end position="110"/>
    </location>
</feature>
<dbReference type="InterPro" id="IPR011008">
    <property type="entry name" value="Dimeric_a/b-barrel"/>
</dbReference>
<dbReference type="SUPFAM" id="SSF54909">
    <property type="entry name" value="Dimeric alpha+beta barrel"/>
    <property type="match status" value="1"/>
</dbReference>
<keyword evidence="4" id="KW-1185">Reference proteome</keyword>
<dbReference type="EMBL" id="AP025591">
    <property type="protein sequence ID" value="BDG05068.1"/>
    <property type="molecule type" value="Genomic_DNA"/>
</dbReference>
<dbReference type="RefSeq" id="WP_248353606.1">
    <property type="nucleotide sequence ID" value="NZ_AP025591.1"/>
</dbReference>
<sequence>MRVMVFVPGDESSEAGKMPSEELIAKMMKFNEELVKAGVMLAGDGLTPTSKARRVRFSGSQRTVRDGPFAESKEIIAGYWIWQVRSIDEAVEWLKRAPFDGGVEVTIRPVFDPEDFGKELTPELRAKEESLRAEVARQRKP</sequence>
<evidence type="ECO:0000313" key="3">
    <source>
        <dbReference type="EMBL" id="BDG05068.1"/>
    </source>
</evidence>